<sequence>MKTRNFLMVGILLLTLVLSVSAADIVVTPQTSTLAYGDTAALTVGVQNVENLGGFDIDLRWDPSVVELETGDVQIGPLFSGHVNNSAVYTQSGRIRVAAVNATLGGVSGSADLFTARFRAIDDTGKSTAVSAVVNNYGFLNSTSGNDIPVASIDNATITTQQINRIVASVGAASQNVPDGASTFAVFTVTNRRGISTSALTVNTTITAPDGSIVNTTERSGVVLPAYAQDVQRIAWIPATAGTYTLKVNVTSDTGLPVVGTTTAERSVTARTYTLEVYDYVYGYSRAAVGDWFYLSWYVKPSESGNVQLNLTAPAGVEVWGGANVTQWMSGGYWNYVSYWMRSSRPGTLAAGSISLTASANGKTASKASTHDVLIWIPSIQVKSVDSVSADSDSTFDMTYNTLHTNNTYDNRTTITAQSGARGRTLTGLGYLVRYPYGCVEQTTSQMLASLNVKNYYLDRPDKPSDFASIRSRANESVEGGISVLVKGALRGQHDDGGWSLWGYGESEASSSSYAAYTLARVNESGEDLNRLLTGKISKNATVNPGTVNFDKLVEWFYLNPDNPSSGTWTWSAGVCHAWTPTSNTGFVMLIHDMIRQQGTISEPYATYMTKNMQNATRYFVQNQAADGSWGGSSDKAMATALGLWGLQSYGTNSDDVTQAQIDTAKANATAWLVANQNADGSWDADSSYGWYSNGRTTESTAYTVLALNATGIKADDTTIQKGVNWLINQYESGGSWGYTWATQAAIDALIHCQPISVSSGTVDVSIDGTHICTLNVDATNPKDEYTLTADQMAAMMANGTETRYPVPYSTVKEHLVDVDRTGGTGTILVSVENSQRAPVNEIDSTIRDSGTIQMFGSSAPSSDALVLSENMDLLGDAAPQAIFSSVSLTSTPSPLVANESGALTLQVISGEDVLSPLIEVPIEGFTFANGTITQNGAPVSYEVLNSSVNADATSIYIEPNHWRSGSTYTYVFDITPTNVGDLDFHLRFRPLYDETNVTLSEKSLTVTGRGDVAVQVINETGAAVSATIALGDLAPVVKSSHTFTGLLAGSYPLSVSKEGCANVSTTVSVTANDQTNVTVSMPTDLSTPRLILSQGTGSLGGVSSVPPELSAGFAENATYTATLIGNGGMMGLALEFPQRFMFHNPVVTLNGVVLNDSESRVGNEPYYEIRNGTFAYNPQSKSYTTTNATLIVYDAPDGVNEIGISLTGDAWGDADGKIDTKGRYITMNDAMYTAQCAVNLRSPATYDYPDVNGDGLINMNDAMFIAQKSVGLRDNSYQWIG</sequence>
<dbReference type="RefSeq" id="WP_004040593.1">
    <property type="nucleotide sequence ID" value="NZ_CM001555.1"/>
</dbReference>
<proteinExistence type="predicted"/>
<dbReference type="InterPro" id="IPR008965">
    <property type="entry name" value="CBM2/CBM3_carb-bd_dom_sf"/>
</dbReference>
<evidence type="ECO:0000259" key="1">
    <source>
        <dbReference type="Pfam" id="PF08308"/>
    </source>
</evidence>
<dbReference type="SUPFAM" id="SSF49384">
    <property type="entry name" value="Carbohydrate-binding domain"/>
    <property type="match status" value="1"/>
</dbReference>
<dbReference type="PATRIC" id="fig|28892.9.peg.2477"/>
<dbReference type="Pfam" id="PF08308">
    <property type="entry name" value="PEGA"/>
    <property type="match status" value="1"/>
</dbReference>
<protein>
    <submittedName>
        <fullName evidence="3">PEGA domain protein</fullName>
    </submittedName>
</protein>
<feature type="domain" description="Squalene cyclase C-terminal" evidence="2">
    <location>
        <begin position="609"/>
        <end position="743"/>
    </location>
</feature>
<dbReference type="HOGENOM" id="CLU_262970_0_0_2"/>
<dbReference type="SUPFAM" id="SSF48239">
    <property type="entry name" value="Terpenoid cyclases/Protein prenyltransferases"/>
    <property type="match status" value="2"/>
</dbReference>
<organism evidence="3 4">
    <name type="scientific">Methanofollis liminatans DSM 4140</name>
    <dbReference type="NCBI Taxonomy" id="28892"/>
    <lineage>
        <taxon>Archaea</taxon>
        <taxon>Methanobacteriati</taxon>
        <taxon>Methanobacteriota</taxon>
        <taxon>Stenosarchaea group</taxon>
        <taxon>Methanomicrobia</taxon>
        <taxon>Methanomicrobiales</taxon>
        <taxon>Methanomicrobiaceae</taxon>
        <taxon>Methanofollis</taxon>
    </lineage>
</organism>
<name>J1L5Y8_9EURY</name>
<dbReference type="Gene3D" id="1.10.1330.10">
    <property type="entry name" value="Dockerin domain"/>
    <property type="match status" value="1"/>
</dbReference>
<dbReference type="InterPro" id="IPR013229">
    <property type="entry name" value="PEGA"/>
</dbReference>
<feature type="domain" description="PEGA" evidence="1">
    <location>
        <begin position="1044"/>
        <end position="1082"/>
    </location>
</feature>
<dbReference type="STRING" id="28892.Metli_2292"/>
<reference evidence="3 4" key="1">
    <citation type="submission" date="2011-08" db="EMBL/GenBank/DDBJ databases">
        <title>The complete genome of Methanofollis liminatans DSM 4140.</title>
        <authorList>
            <consortium name="US DOE Joint Genome Institute (JGI-PGF)"/>
            <person name="Lucas S."/>
            <person name="Han J."/>
            <person name="Lapidus A."/>
            <person name="Bruce D."/>
            <person name="Goodwin L."/>
            <person name="Pitluck S."/>
            <person name="Peters L."/>
            <person name="Kyrpides N."/>
            <person name="Mavromatis K."/>
            <person name="Ivanova N."/>
            <person name="Mikhailova N."/>
            <person name="Lu M."/>
            <person name="Detter J.C."/>
            <person name="Tapia R."/>
            <person name="Han C."/>
            <person name="Land M."/>
            <person name="Hauser L."/>
            <person name="Markowitz V."/>
            <person name="Cheng J.-F."/>
            <person name="Hugenholtz P."/>
            <person name="Woyke T."/>
            <person name="Wu D."/>
            <person name="Spring S."/>
            <person name="Schuler E."/>
            <person name="Brambilla E."/>
            <person name="Klenk H.-P."/>
            <person name="Eisen J.A."/>
        </authorList>
    </citation>
    <scope>NUCLEOTIDE SEQUENCE [LARGE SCALE GENOMIC DNA]</scope>
    <source>
        <strain evidence="3 4">DSM 4140</strain>
    </source>
</reference>
<evidence type="ECO:0000313" key="3">
    <source>
        <dbReference type="EMBL" id="EJG08230.1"/>
    </source>
</evidence>
<dbReference type="EMBL" id="CM001555">
    <property type="protein sequence ID" value="EJG08230.1"/>
    <property type="molecule type" value="Genomic_DNA"/>
</dbReference>
<keyword evidence="4" id="KW-1185">Reference proteome</keyword>
<dbReference type="SMART" id="SM01419">
    <property type="entry name" value="Thiol-ester_cl"/>
    <property type="match status" value="1"/>
</dbReference>
<dbReference type="Gene3D" id="1.50.10.20">
    <property type="match status" value="1"/>
</dbReference>
<dbReference type="InterPro" id="IPR008930">
    <property type="entry name" value="Terpenoid_cyclase/PrenylTrfase"/>
</dbReference>
<dbReference type="SUPFAM" id="SSF63446">
    <property type="entry name" value="Type I dockerin domain"/>
    <property type="match status" value="1"/>
</dbReference>
<dbReference type="InterPro" id="IPR047565">
    <property type="entry name" value="Alpha-macroglob_thiol-ester_cl"/>
</dbReference>
<dbReference type="GO" id="GO:0030246">
    <property type="term" value="F:carbohydrate binding"/>
    <property type="evidence" value="ECO:0007669"/>
    <property type="project" value="InterPro"/>
</dbReference>
<evidence type="ECO:0000313" key="4">
    <source>
        <dbReference type="Proteomes" id="UP000005095"/>
    </source>
</evidence>
<dbReference type="InterPro" id="IPR032696">
    <property type="entry name" value="SQ_cyclase_C"/>
</dbReference>
<dbReference type="Proteomes" id="UP000005095">
    <property type="component" value="Chromosome"/>
</dbReference>
<dbReference type="Gene3D" id="2.60.40.680">
    <property type="match status" value="1"/>
</dbReference>
<evidence type="ECO:0000259" key="2">
    <source>
        <dbReference type="Pfam" id="PF13243"/>
    </source>
</evidence>
<gene>
    <name evidence="3" type="ORF">Metli_2292</name>
</gene>
<dbReference type="GO" id="GO:0000272">
    <property type="term" value="P:polysaccharide catabolic process"/>
    <property type="evidence" value="ECO:0007669"/>
    <property type="project" value="InterPro"/>
</dbReference>
<dbReference type="InterPro" id="IPR036439">
    <property type="entry name" value="Dockerin_dom_sf"/>
</dbReference>
<dbReference type="CDD" id="cd08547">
    <property type="entry name" value="Type_II_cohesin"/>
    <property type="match status" value="1"/>
</dbReference>
<dbReference type="OrthoDB" id="112062at2157"/>
<accession>J1L5Y8</accession>
<dbReference type="Pfam" id="PF13243">
    <property type="entry name" value="SQHop_cyclase_C"/>
    <property type="match status" value="1"/>
</dbReference>